<feature type="region of interest" description="Disordered" evidence="1">
    <location>
        <begin position="1"/>
        <end position="69"/>
    </location>
</feature>
<feature type="compositionally biased region" description="Low complexity" evidence="1">
    <location>
        <begin position="1"/>
        <end position="19"/>
    </location>
</feature>
<reference evidence="2 3" key="1">
    <citation type="submission" date="2020-08" db="EMBL/GenBank/DDBJ databases">
        <title>Sequencing the genomes of 1000 actinobacteria strains.</title>
        <authorList>
            <person name="Klenk H.-P."/>
        </authorList>
    </citation>
    <scope>NUCLEOTIDE SEQUENCE [LARGE SCALE GENOMIC DNA]</scope>
    <source>
        <strain evidence="2 3">DSM 43149</strain>
    </source>
</reference>
<dbReference type="AlphaFoldDB" id="A0A7W7MPZ9"/>
<evidence type="ECO:0000313" key="3">
    <source>
        <dbReference type="Proteomes" id="UP000578112"/>
    </source>
</evidence>
<comment type="caution">
    <text evidence="2">The sequence shown here is derived from an EMBL/GenBank/DDBJ whole genome shotgun (WGS) entry which is preliminary data.</text>
</comment>
<accession>A0A7W7MPZ9</accession>
<dbReference type="Proteomes" id="UP000578112">
    <property type="component" value="Unassembled WGS sequence"/>
</dbReference>
<organism evidence="2 3">
    <name type="scientific">Actinoplanes digitatis</name>
    <dbReference type="NCBI Taxonomy" id="1868"/>
    <lineage>
        <taxon>Bacteria</taxon>
        <taxon>Bacillati</taxon>
        <taxon>Actinomycetota</taxon>
        <taxon>Actinomycetes</taxon>
        <taxon>Micromonosporales</taxon>
        <taxon>Micromonosporaceae</taxon>
        <taxon>Actinoplanes</taxon>
    </lineage>
</organism>
<feature type="compositionally biased region" description="Polar residues" evidence="1">
    <location>
        <begin position="58"/>
        <end position="69"/>
    </location>
</feature>
<name>A0A7W7MPZ9_9ACTN</name>
<keyword evidence="3" id="KW-1185">Reference proteome</keyword>
<protein>
    <submittedName>
        <fullName evidence="2">Uncharacterized protein</fullName>
    </submittedName>
</protein>
<evidence type="ECO:0000256" key="1">
    <source>
        <dbReference type="SAM" id="MobiDB-lite"/>
    </source>
</evidence>
<evidence type="ECO:0000313" key="2">
    <source>
        <dbReference type="EMBL" id="MBB4762623.1"/>
    </source>
</evidence>
<sequence>MSRSSSSARSPSTSSGVSRDSSRAGPEAAPVTTIFAPSGGARVGVPSSNAARRPSKSVDLQCQSTTPSA</sequence>
<proteinExistence type="predicted"/>
<gene>
    <name evidence="2" type="ORF">BJ971_003179</name>
</gene>
<dbReference type="RefSeq" id="WP_377921440.1">
    <property type="nucleotide sequence ID" value="NZ_JBHSVC010000001.1"/>
</dbReference>
<dbReference type="EMBL" id="JACHNH010000001">
    <property type="protein sequence ID" value="MBB4762623.1"/>
    <property type="molecule type" value="Genomic_DNA"/>
</dbReference>